<feature type="non-terminal residue" evidence="1">
    <location>
        <position position="1"/>
    </location>
</feature>
<dbReference type="Proteomes" id="UP000824120">
    <property type="component" value="Chromosome 5"/>
</dbReference>
<evidence type="ECO:0000313" key="2">
    <source>
        <dbReference type="Proteomes" id="UP000824120"/>
    </source>
</evidence>
<reference evidence="1 2" key="1">
    <citation type="submission" date="2020-09" db="EMBL/GenBank/DDBJ databases">
        <title>De no assembly of potato wild relative species, Solanum commersonii.</title>
        <authorList>
            <person name="Cho K."/>
        </authorList>
    </citation>
    <scope>NUCLEOTIDE SEQUENCE [LARGE SCALE GENOMIC DNA]</scope>
    <source>
        <strain evidence="1">LZ3.2</strain>
        <tissue evidence="1">Leaf</tissue>
    </source>
</reference>
<protein>
    <submittedName>
        <fullName evidence="1">Uncharacterized protein</fullName>
    </submittedName>
</protein>
<accession>A0A9J5YYR8</accession>
<keyword evidence="2" id="KW-1185">Reference proteome</keyword>
<dbReference type="AlphaFoldDB" id="A0A9J5YYR8"/>
<sequence>MGSHQRLELSLFPFVVVMDKLTRHIQEIDNNVTYRVGATWMKWMLAYDVLSNKKSRVLVSQELFPSSDDVCGGNKNVDMDEMCGSPVRRCKRLDIVGLRRGRGRLKKYSGEVIRQHMVHFQLTKDVTLARMVWRLRIRVEA</sequence>
<comment type="caution">
    <text evidence="1">The sequence shown here is derived from an EMBL/GenBank/DDBJ whole genome shotgun (WGS) entry which is preliminary data.</text>
</comment>
<proteinExistence type="predicted"/>
<evidence type="ECO:0000313" key="1">
    <source>
        <dbReference type="EMBL" id="KAG5604871.1"/>
    </source>
</evidence>
<gene>
    <name evidence="1" type="ORF">H5410_026363</name>
</gene>
<dbReference type="PANTHER" id="PTHR46238">
    <property type="entry name" value="REVERSE TRANSCRIPTASE DOMAIN-CONTAINING PROTEIN"/>
    <property type="match status" value="1"/>
</dbReference>
<name>A0A9J5YYR8_SOLCO</name>
<organism evidence="1 2">
    <name type="scientific">Solanum commersonii</name>
    <name type="common">Commerson's wild potato</name>
    <name type="synonym">Commerson's nightshade</name>
    <dbReference type="NCBI Taxonomy" id="4109"/>
    <lineage>
        <taxon>Eukaryota</taxon>
        <taxon>Viridiplantae</taxon>
        <taxon>Streptophyta</taxon>
        <taxon>Embryophyta</taxon>
        <taxon>Tracheophyta</taxon>
        <taxon>Spermatophyta</taxon>
        <taxon>Magnoliopsida</taxon>
        <taxon>eudicotyledons</taxon>
        <taxon>Gunneridae</taxon>
        <taxon>Pentapetalae</taxon>
        <taxon>asterids</taxon>
        <taxon>lamiids</taxon>
        <taxon>Solanales</taxon>
        <taxon>Solanaceae</taxon>
        <taxon>Solanoideae</taxon>
        <taxon>Solaneae</taxon>
        <taxon>Solanum</taxon>
    </lineage>
</organism>
<dbReference type="EMBL" id="JACXVP010000005">
    <property type="protein sequence ID" value="KAG5604871.1"/>
    <property type="molecule type" value="Genomic_DNA"/>
</dbReference>
<dbReference type="PANTHER" id="PTHR46238:SF8">
    <property type="entry name" value="ENDONUCLEASE_EXONUCLEASE_PHOSPHATASE DOMAIN-CONTAINING PROTEIN"/>
    <property type="match status" value="1"/>
</dbReference>